<dbReference type="Gene3D" id="1.10.510.10">
    <property type="entry name" value="Transferase(Phosphotransferase) domain 1"/>
    <property type="match status" value="1"/>
</dbReference>
<keyword evidence="3" id="KW-0808">Transferase</keyword>
<feature type="domain" description="Protein kinase" evidence="10">
    <location>
        <begin position="242"/>
        <end position="497"/>
    </location>
</feature>
<dbReference type="InterPro" id="IPR036936">
    <property type="entry name" value="CRIB_dom_sf"/>
</dbReference>
<dbReference type="Pfam" id="PF00069">
    <property type="entry name" value="Pkinase"/>
    <property type="match status" value="1"/>
</dbReference>
<keyword evidence="6 8" id="KW-0067">ATP-binding</keyword>
<evidence type="ECO:0000256" key="5">
    <source>
        <dbReference type="ARBA" id="ARBA00022741"/>
    </source>
</evidence>
<reference evidence="11" key="1">
    <citation type="submission" date="2021-01" db="EMBL/GenBank/DDBJ databases">
        <authorList>
            <person name="Corre E."/>
            <person name="Pelletier E."/>
            <person name="Niang G."/>
            <person name="Scheremetjew M."/>
            <person name="Finn R."/>
            <person name="Kale V."/>
            <person name="Holt S."/>
            <person name="Cochrane G."/>
            <person name="Meng A."/>
            <person name="Brown T."/>
            <person name="Cohen L."/>
        </authorList>
    </citation>
    <scope>NUCLEOTIDE SEQUENCE</scope>
    <source>
        <strain evidence="11">SAG 36.94</strain>
    </source>
</reference>
<feature type="binding site" evidence="8">
    <location>
        <position position="269"/>
    </location>
    <ligand>
        <name>ATP</name>
        <dbReference type="ChEBI" id="CHEBI:30616"/>
    </ligand>
</feature>
<evidence type="ECO:0000256" key="6">
    <source>
        <dbReference type="ARBA" id="ARBA00022840"/>
    </source>
</evidence>
<dbReference type="PANTHER" id="PTHR45832">
    <property type="entry name" value="SERINE/THREONINE-PROTEIN KINASE SAMKA-RELATED-RELATED"/>
    <property type="match status" value="1"/>
</dbReference>
<evidence type="ECO:0000256" key="7">
    <source>
        <dbReference type="ARBA" id="ARBA00022842"/>
    </source>
</evidence>
<evidence type="ECO:0000259" key="10">
    <source>
        <dbReference type="PROSITE" id="PS50011"/>
    </source>
</evidence>
<dbReference type="SUPFAM" id="SSF56112">
    <property type="entry name" value="Protein kinase-like (PK-like)"/>
    <property type="match status" value="1"/>
</dbReference>
<dbReference type="GO" id="GO:0046872">
    <property type="term" value="F:metal ion binding"/>
    <property type="evidence" value="ECO:0007669"/>
    <property type="project" value="UniProtKB-KW"/>
</dbReference>
<dbReference type="FunFam" id="1.10.510.10:FF:000768">
    <property type="entry name" value="Non-specific serine/threonine protein kinase"/>
    <property type="match status" value="1"/>
</dbReference>
<evidence type="ECO:0000256" key="3">
    <source>
        <dbReference type="ARBA" id="ARBA00022679"/>
    </source>
</evidence>
<sequence length="528" mass="58537">MLSSLKKLLSGYGTIGEDASTSPRSSSSQSPMDIEVSAISDPNESTSSGRVLTEHLGAGKFASNASSTALRAKKSGTKINTKGGKENPGQEVRETDSKQKFNRGPLHLKKKVDFSMISPGHKRKIPATGVSEIVSFEQNIHVAPDVNSRSGFKGLPPELEALLLSEGMQSNDIAANPELAMNAFRLYQAGKVPPPIVMEPVRNGSTSRPRDPVAEMRGSAELCQFDPSVAPVIIESDPLGAFPKIRQIGKGSSGSVYYAENGEGSFALKRVRPRNEAENEALELEIRLMAAMRHPNLIRSHFTYKWQNSVWIVMDYMSGGCLTNVLQYLQDINERMTEGQIAFVLRECLRGLEFMHRHNRLHRDIKSDNVLLDLRNGDIKLADFGFTAELTEERNKRTTQVGTPYWMAPELIRSTAYDFKVDTWSIGILGIECAEWEPPHLSEKPLRALYIISTSPPPRLKDASLWSFEFMDFIANCVTLNPKRRASAATLLRHEFLKKACDKSELIELGRAALRHCETSELSDSGTT</sequence>
<dbReference type="Gene3D" id="3.90.810.10">
    <property type="entry name" value="CRIB domain"/>
    <property type="match status" value="1"/>
</dbReference>
<feature type="region of interest" description="Disordered" evidence="9">
    <location>
        <begin position="12"/>
        <end position="100"/>
    </location>
</feature>
<keyword evidence="5 8" id="KW-0547">Nucleotide-binding</keyword>
<accession>A0A7S1TGN8</accession>
<dbReference type="EMBL" id="HBGH01014841">
    <property type="protein sequence ID" value="CAD9236161.1"/>
    <property type="molecule type" value="Transcribed_RNA"/>
</dbReference>
<dbReference type="SMART" id="SM00220">
    <property type="entry name" value="S_TKc"/>
    <property type="match status" value="1"/>
</dbReference>
<dbReference type="PROSITE" id="PS00107">
    <property type="entry name" value="PROTEIN_KINASE_ATP"/>
    <property type="match status" value="1"/>
</dbReference>
<gene>
    <name evidence="11" type="ORF">CCAE0312_LOCUS8253</name>
</gene>
<dbReference type="GO" id="GO:0004672">
    <property type="term" value="F:protein kinase activity"/>
    <property type="evidence" value="ECO:0007669"/>
    <property type="project" value="InterPro"/>
</dbReference>
<organism evidence="11">
    <name type="scientific">Compsopogon caeruleus</name>
    <dbReference type="NCBI Taxonomy" id="31354"/>
    <lineage>
        <taxon>Eukaryota</taxon>
        <taxon>Rhodophyta</taxon>
        <taxon>Compsopogonophyceae</taxon>
        <taxon>Compsopogonales</taxon>
        <taxon>Compsopogonaceae</taxon>
        <taxon>Compsopogon</taxon>
    </lineage>
</organism>
<feature type="compositionally biased region" description="Low complexity" evidence="9">
    <location>
        <begin position="20"/>
        <end position="30"/>
    </location>
</feature>
<evidence type="ECO:0000256" key="8">
    <source>
        <dbReference type="PROSITE-ProRule" id="PRU10141"/>
    </source>
</evidence>
<dbReference type="InterPro" id="IPR011009">
    <property type="entry name" value="Kinase-like_dom_sf"/>
</dbReference>
<dbReference type="PROSITE" id="PS50011">
    <property type="entry name" value="PROTEIN_KINASE_DOM"/>
    <property type="match status" value="1"/>
</dbReference>
<dbReference type="PANTHER" id="PTHR45832:SF22">
    <property type="entry name" value="SERINE_THREONINE-PROTEIN KINASE SAMKA-RELATED"/>
    <property type="match status" value="1"/>
</dbReference>
<comment type="cofactor">
    <cofactor evidence="1">
        <name>Mg(2+)</name>
        <dbReference type="ChEBI" id="CHEBI:18420"/>
    </cofactor>
</comment>
<dbReference type="InterPro" id="IPR017441">
    <property type="entry name" value="Protein_kinase_ATP_BS"/>
</dbReference>
<evidence type="ECO:0000256" key="4">
    <source>
        <dbReference type="ARBA" id="ARBA00022723"/>
    </source>
</evidence>
<protein>
    <recommendedName>
        <fullName evidence="10">Protein kinase domain-containing protein</fullName>
    </recommendedName>
</protein>
<keyword evidence="4" id="KW-0479">Metal-binding</keyword>
<evidence type="ECO:0000256" key="1">
    <source>
        <dbReference type="ARBA" id="ARBA00001946"/>
    </source>
</evidence>
<feature type="compositionally biased region" description="Polar residues" evidence="9">
    <location>
        <begin position="40"/>
        <end position="50"/>
    </location>
</feature>
<dbReference type="GO" id="GO:0005524">
    <property type="term" value="F:ATP binding"/>
    <property type="evidence" value="ECO:0007669"/>
    <property type="project" value="UniProtKB-UniRule"/>
</dbReference>
<evidence type="ECO:0000256" key="9">
    <source>
        <dbReference type="SAM" id="MobiDB-lite"/>
    </source>
</evidence>
<dbReference type="AlphaFoldDB" id="A0A7S1TGN8"/>
<dbReference type="InterPro" id="IPR000719">
    <property type="entry name" value="Prot_kinase_dom"/>
</dbReference>
<dbReference type="InterPro" id="IPR051931">
    <property type="entry name" value="PAK3-like"/>
</dbReference>
<comment type="similarity">
    <text evidence="2">Belongs to the protein kinase superfamily. STE Ser/Thr protein kinase family. STE20 subfamily.</text>
</comment>
<name>A0A7S1TGN8_9RHOD</name>
<keyword evidence="7" id="KW-0460">Magnesium</keyword>
<evidence type="ECO:0000313" key="11">
    <source>
        <dbReference type="EMBL" id="CAD9236161.1"/>
    </source>
</evidence>
<proteinExistence type="inferred from homology"/>
<evidence type="ECO:0000256" key="2">
    <source>
        <dbReference type="ARBA" id="ARBA00008874"/>
    </source>
</evidence>